<evidence type="ECO:0000313" key="3">
    <source>
        <dbReference type="EMBL" id="KAL1138708.1"/>
    </source>
</evidence>
<comment type="caution">
    <text evidence="3">The sequence shown here is derived from an EMBL/GenBank/DDBJ whole genome shotgun (WGS) entry which is preliminary data.</text>
</comment>
<dbReference type="Gene3D" id="3.30.60.190">
    <property type="match status" value="1"/>
</dbReference>
<evidence type="ECO:0000259" key="2">
    <source>
        <dbReference type="PROSITE" id="PS51083"/>
    </source>
</evidence>
<organism evidence="3 4">
    <name type="scientific">Ranatra chinensis</name>
    <dbReference type="NCBI Taxonomy" id="642074"/>
    <lineage>
        <taxon>Eukaryota</taxon>
        <taxon>Metazoa</taxon>
        <taxon>Ecdysozoa</taxon>
        <taxon>Arthropoda</taxon>
        <taxon>Hexapoda</taxon>
        <taxon>Insecta</taxon>
        <taxon>Pterygota</taxon>
        <taxon>Neoptera</taxon>
        <taxon>Paraneoptera</taxon>
        <taxon>Hemiptera</taxon>
        <taxon>Heteroptera</taxon>
        <taxon>Panheteroptera</taxon>
        <taxon>Nepomorpha</taxon>
        <taxon>Nepidae</taxon>
        <taxon>Ranatrinae</taxon>
        <taxon>Ranatra</taxon>
    </lineage>
</organism>
<name>A0ABD0YRU4_9HEMI</name>
<dbReference type="Pfam" id="PF04438">
    <property type="entry name" value="zf-HIT"/>
    <property type="match status" value="1"/>
</dbReference>
<protein>
    <recommendedName>
        <fullName evidence="2">HIT-type domain-containing protein</fullName>
    </recommendedName>
</protein>
<dbReference type="PROSITE" id="PS51083">
    <property type="entry name" value="ZF_HIT"/>
    <property type="match status" value="1"/>
</dbReference>
<keyword evidence="1" id="KW-0862">Zinc</keyword>
<sequence>MDNTNLCKICTVKNAIYACPRCNLPYCSVDCYKATPHSNCSEAFYREWIEQEIRDRETDPEARKKMLDILRRVNDEDFEEDLDSDDEEDSLDLSDRLAGVDLDDSDAVWERLTKEERQQFSELMTNGDVTGLLPPWQPWWAERHPRPKVRFLEDTSPLDPFKKDCPRIPRNIPSLSSLSKTKPSVTVRANIANVLGGYALTARYYNGEHINFPVESSSVLLRVSRNLTFGQIYETLDSALASVHQEALVLPSLKLSSEFVKIMQEDVLKIIEGPNDEEKNFYVVAALSDINKLLAVAKKCEKSKSSSRVGSFHKVFSDHTDDTVPRPTKQELSKVIKKIEYYMSWATEYWDSL</sequence>
<keyword evidence="1" id="KW-0479">Metal-binding</keyword>
<reference evidence="3 4" key="1">
    <citation type="submission" date="2024-07" db="EMBL/GenBank/DDBJ databases">
        <title>Chromosome-level genome assembly of the water stick insect Ranatra chinensis (Heteroptera: Nepidae).</title>
        <authorList>
            <person name="Liu X."/>
        </authorList>
    </citation>
    <scope>NUCLEOTIDE SEQUENCE [LARGE SCALE GENOMIC DNA]</scope>
    <source>
        <strain evidence="3">Cailab_2021Rc</strain>
        <tissue evidence="3">Muscle</tissue>
    </source>
</reference>
<keyword evidence="4" id="KW-1185">Reference proteome</keyword>
<evidence type="ECO:0000256" key="1">
    <source>
        <dbReference type="PROSITE-ProRule" id="PRU00453"/>
    </source>
</evidence>
<gene>
    <name evidence="3" type="ORF">AAG570_008770</name>
</gene>
<proteinExistence type="predicted"/>
<accession>A0ABD0YRU4</accession>
<dbReference type="PANTHER" id="PTHR15555">
    <property type="entry name" value="ZINC FINGER HIT DOMAIN CONTAINING PROTEIN 2 PROTEIN FON -RELATED"/>
    <property type="match status" value="1"/>
</dbReference>
<dbReference type="AlphaFoldDB" id="A0ABD0YRU4"/>
<dbReference type="InterPro" id="IPR007529">
    <property type="entry name" value="Znf_HIT"/>
</dbReference>
<dbReference type="CDD" id="cd23024">
    <property type="entry name" value="zf-HIT_ZNHIT2-3"/>
    <property type="match status" value="1"/>
</dbReference>
<keyword evidence="1" id="KW-0863">Zinc-finger</keyword>
<feature type="domain" description="HIT-type" evidence="2">
    <location>
        <begin position="7"/>
        <end position="40"/>
    </location>
</feature>
<evidence type="ECO:0000313" key="4">
    <source>
        <dbReference type="Proteomes" id="UP001558652"/>
    </source>
</evidence>
<dbReference type="InterPro" id="IPR039646">
    <property type="entry name" value="ZNHIT2"/>
</dbReference>
<dbReference type="SUPFAM" id="SSF144232">
    <property type="entry name" value="HIT/MYND zinc finger-like"/>
    <property type="match status" value="1"/>
</dbReference>
<dbReference type="Proteomes" id="UP001558652">
    <property type="component" value="Unassembled WGS sequence"/>
</dbReference>
<dbReference type="GO" id="GO:0008270">
    <property type="term" value="F:zinc ion binding"/>
    <property type="evidence" value="ECO:0007669"/>
    <property type="project" value="UniProtKB-UniRule"/>
</dbReference>
<dbReference type="EMBL" id="JBFDAA010000003">
    <property type="protein sequence ID" value="KAL1138708.1"/>
    <property type="molecule type" value="Genomic_DNA"/>
</dbReference>
<dbReference type="PANTHER" id="PTHR15555:SF0">
    <property type="entry name" value="ZINC FINGER HIT DOMAIN-CONTAINING PROTEIN 2"/>
    <property type="match status" value="1"/>
</dbReference>